<sequence>MQQTWDTMLIDLKQNNRSLRDQIDEERQELYKLGVSETDYLSEDIGIRYSQQEYEKTQLELEHILGEIKNQ</sequence>
<dbReference type="AlphaFoldDB" id="X1SV21"/>
<dbReference type="EMBL" id="BARW01001012">
    <property type="protein sequence ID" value="GAI71659.1"/>
    <property type="molecule type" value="Genomic_DNA"/>
</dbReference>
<protein>
    <submittedName>
        <fullName evidence="1">Uncharacterized protein</fullName>
    </submittedName>
</protein>
<organism evidence="1">
    <name type="scientific">marine sediment metagenome</name>
    <dbReference type="NCBI Taxonomy" id="412755"/>
    <lineage>
        <taxon>unclassified sequences</taxon>
        <taxon>metagenomes</taxon>
        <taxon>ecological metagenomes</taxon>
    </lineage>
</organism>
<name>X1SV21_9ZZZZ</name>
<feature type="non-terminal residue" evidence="1">
    <location>
        <position position="71"/>
    </location>
</feature>
<comment type="caution">
    <text evidence="1">The sequence shown here is derived from an EMBL/GenBank/DDBJ whole genome shotgun (WGS) entry which is preliminary data.</text>
</comment>
<gene>
    <name evidence="1" type="ORF">S12H4_03555</name>
</gene>
<proteinExistence type="predicted"/>
<reference evidence="1" key="1">
    <citation type="journal article" date="2014" name="Front. Microbiol.">
        <title>High frequency of phylogenetically diverse reductive dehalogenase-homologous genes in deep subseafloor sedimentary metagenomes.</title>
        <authorList>
            <person name="Kawai M."/>
            <person name="Futagami T."/>
            <person name="Toyoda A."/>
            <person name="Takaki Y."/>
            <person name="Nishi S."/>
            <person name="Hori S."/>
            <person name="Arai W."/>
            <person name="Tsubouchi T."/>
            <person name="Morono Y."/>
            <person name="Uchiyama I."/>
            <person name="Ito T."/>
            <person name="Fujiyama A."/>
            <person name="Inagaki F."/>
            <person name="Takami H."/>
        </authorList>
    </citation>
    <scope>NUCLEOTIDE SEQUENCE</scope>
    <source>
        <strain evidence="1">Expedition CK06-06</strain>
    </source>
</reference>
<evidence type="ECO:0000313" key="1">
    <source>
        <dbReference type="EMBL" id="GAI71659.1"/>
    </source>
</evidence>
<accession>X1SV21</accession>